<accession>A0A218Z039</accession>
<comment type="caution">
    <text evidence="1">The sequence shown here is derived from an EMBL/GenBank/DDBJ whole genome shotgun (WGS) entry which is preliminary data.</text>
</comment>
<dbReference type="Proteomes" id="UP000242519">
    <property type="component" value="Unassembled WGS sequence"/>
</dbReference>
<organism evidence="1 2">
    <name type="scientific">Diplocarpon coronariae</name>
    <dbReference type="NCBI Taxonomy" id="2795749"/>
    <lineage>
        <taxon>Eukaryota</taxon>
        <taxon>Fungi</taxon>
        <taxon>Dikarya</taxon>
        <taxon>Ascomycota</taxon>
        <taxon>Pezizomycotina</taxon>
        <taxon>Leotiomycetes</taxon>
        <taxon>Helotiales</taxon>
        <taxon>Drepanopezizaceae</taxon>
        <taxon>Diplocarpon</taxon>
    </lineage>
</organism>
<reference evidence="1 2" key="1">
    <citation type="submission" date="2017-04" db="EMBL/GenBank/DDBJ databases">
        <title>Draft genome sequence of Marssonina coronaria NL1: causal agent of apple blotch.</title>
        <authorList>
            <person name="Cheng Q."/>
        </authorList>
    </citation>
    <scope>NUCLEOTIDE SEQUENCE [LARGE SCALE GENOMIC DNA]</scope>
    <source>
        <strain evidence="1 2">NL1</strain>
    </source>
</reference>
<gene>
    <name evidence="1" type="ORF">B2J93_2841</name>
</gene>
<protein>
    <submittedName>
        <fullName evidence="1">Chaperone protein HscA</fullName>
    </submittedName>
</protein>
<dbReference type="OrthoDB" id="3563509at2759"/>
<evidence type="ECO:0000313" key="1">
    <source>
        <dbReference type="EMBL" id="OWP01431.1"/>
    </source>
</evidence>
<proteinExistence type="predicted"/>
<name>A0A218Z039_9HELO</name>
<dbReference type="AlphaFoldDB" id="A0A218Z039"/>
<evidence type="ECO:0000313" key="2">
    <source>
        <dbReference type="Proteomes" id="UP000242519"/>
    </source>
</evidence>
<dbReference type="EMBL" id="MZNU01000279">
    <property type="protein sequence ID" value="OWP01431.1"/>
    <property type="molecule type" value="Genomic_DNA"/>
</dbReference>
<keyword evidence="2" id="KW-1185">Reference proteome</keyword>
<sequence>MASSTCSTLTNLNSEQRNQNLVLKSKALDPKPAPTTVQVFPLLVLPPEVLHQIAADYYASLPPLTLTKTNLHLPLHALAPLSLSSPAFSCLPKSLYYQHATFTLACPGIAKAFAGLGAGKESVRRVRVLYGEVGGSCGGLGFDLLGYAGGKGDWVYTLMREFEALEEVTFVVEGALDGDGEGKLDTRGDRVGIWWSCVRDAVREGLAGRSLKQMKRGLVLRLEVVDGGSIWEKIGGDES</sequence>
<dbReference type="InParanoid" id="A0A218Z039"/>